<evidence type="ECO:0000256" key="1">
    <source>
        <dbReference type="SAM" id="Phobius"/>
    </source>
</evidence>
<dbReference type="InterPro" id="IPR024422">
    <property type="entry name" value="Protein_unknown_function_OB"/>
</dbReference>
<dbReference type="AlphaFoldDB" id="A0A9X1FPE4"/>
<name>A0A9X1FPE4_9FLAO</name>
<sequence length="127" mass="14385">MKKRNYILIAFLVIVVGAYTGYKYLYKNHRNIETEEASVKVEAKELVGMFASDNTERILNKTVEVTGVITEMDAQSATLDEAIQCTFNQLPQGLEINKKVTIKGRCIGYDDLFEIAKLDQCSLTHYP</sequence>
<protein>
    <submittedName>
        <fullName evidence="2">Tetratricopeptide repeat protein</fullName>
    </submittedName>
</protein>
<dbReference type="EMBL" id="JAHWDP010000003">
    <property type="protein sequence ID" value="MBW2938115.1"/>
    <property type="molecule type" value="Genomic_DNA"/>
</dbReference>
<keyword evidence="1" id="KW-0812">Transmembrane</keyword>
<dbReference type="RefSeq" id="WP_219052571.1">
    <property type="nucleotide sequence ID" value="NZ_JAHWDP010000003.1"/>
</dbReference>
<keyword evidence="1" id="KW-1133">Transmembrane helix</keyword>
<comment type="caution">
    <text evidence="2">The sequence shown here is derived from an EMBL/GenBank/DDBJ whole genome shotgun (WGS) entry which is preliminary data.</text>
</comment>
<keyword evidence="1" id="KW-0472">Membrane</keyword>
<reference evidence="2" key="1">
    <citation type="submission" date="2021-07" db="EMBL/GenBank/DDBJ databases">
        <title>Aureisphaera sp. CAU 1614 isolated from sea sediment.</title>
        <authorList>
            <person name="Kim W."/>
        </authorList>
    </citation>
    <scope>NUCLEOTIDE SEQUENCE</scope>
    <source>
        <strain evidence="2">CAU 1614</strain>
    </source>
</reference>
<proteinExistence type="predicted"/>
<feature type="transmembrane region" description="Helical" evidence="1">
    <location>
        <begin position="6"/>
        <end position="25"/>
    </location>
</feature>
<evidence type="ECO:0000313" key="3">
    <source>
        <dbReference type="Proteomes" id="UP001138686"/>
    </source>
</evidence>
<keyword evidence="3" id="KW-1185">Reference proteome</keyword>
<dbReference type="Pfam" id="PF12869">
    <property type="entry name" value="tRNA_anti-like"/>
    <property type="match status" value="1"/>
</dbReference>
<accession>A0A9X1FPE4</accession>
<dbReference type="Proteomes" id="UP001138686">
    <property type="component" value="Unassembled WGS sequence"/>
</dbReference>
<gene>
    <name evidence="2" type="ORF">KXJ69_08350</name>
</gene>
<organism evidence="2 3">
    <name type="scientific">Halomarinibacterium sedimenti</name>
    <dbReference type="NCBI Taxonomy" id="2857106"/>
    <lineage>
        <taxon>Bacteria</taxon>
        <taxon>Pseudomonadati</taxon>
        <taxon>Bacteroidota</taxon>
        <taxon>Flavobacteriia</taxon>
        <taxon>Flavobacteriales</taxon>
        <taxon>Flavobacteriaceae</taxon>
        <taxon>Halomarinibacterium</taxon>
    </lineage>
</organism>
<evidence type="ECO:0000313" key="2">
    <source>
        <dbReference type="EMBL" id="MBW2938115.1"/>
    </source>
</evidence>